<reference evidence="2" key="1">
    <citation type="submission" date="2021-06" db="EMBL/GenBank/DDBJ databases">
        <title>Parelaphostrongylus tenuis whole genome reference sequence.</title>
        <authorList>
            <person name="Garwood T.J."/>
            <person name="Larsen P.A."/>
            <person name="Fountain-Jones N.M."/>
            <person name="Garbe J.R."/>
            <person name="Macchietto M.G."/>
            <person name="Kania S.A."/>
            <person name="Gerhold R.W."/>
            <person name="Richards J.E."/>
            <person name="Wolf T.M."/>
        </authorList>
    </citation>
    <scope>NUCLEOTIDE SEQUENCE</scope>
    <source>
        <strain evidence="2">MNPRO001-30</strain>
        <tissue evidence="2">Meninges</tissue>
    </source>
</reference>
<feature type="region of interest" description="Disordered" evidence="1">
    <location>
        <begin position="1"/>
        <end position="22"/>
    </location>
</feature>
<dbReference type="AlphaFoldDB" id="A0AAD5WD35"/>
<proteinExistence type="predicted"/>
<evidence type="ECO:0000313" key="2">
    <source>
        <dbReference type="EMBL" id="KAJ1366184.1"/>
    </source>
</evidence>
<dbReference type="Proteomes" id="UP001196413">
    <property type="component" value="Unassembled WGS sequence"/>
</dbReference>
<organism evidence="2 3">
    <name type="scientific">Parelaphostrongylus tenuis</name>
    <name type="common">Meningeal worm</name>
    <dbReference type="NCBI Taxonomy" id="148309"/>
    <lineage>
        <taxon>Eukaryota</taxon>
        <taxon>Metazoa</taxon>
        <taxon>Ecdysozoa</taxon>
        <taxon>Nematoda</taxon>
        <taxon>Chromadorea</taxon>
        <taxon>Rhabditida</taxon>
        <taxon>Rhabditina</taxon>
        <taxon>Rhabditomorpha</taxon>
        <taxon>Strongyloidea</taxon>
        <taxon>Metastrongylidae</taxon>
        <taxon>Parelaphostrongylus</taxon>
    </lineage>
</organism>
<sequence length="80" mass="8412">MFTGVAAASRVTHRNSAIVQSPQSTKARVLLGAIKTPTTPGAGIGRSMPLESCFTTCPHLQGKGIVTEITRDGSTSLMRR</sequence>
<accession>A0AAD5WD35</accession>
<protein>
    <submittedName>
        <fullName evidence="2">Uncharacterized protein</fullName>
    </submittedName>
</protein>
<dbReference type="EMBL" id="JAHQIW010005485">
    <property type="protein sequence ID" value="KAJ1366184.1"/>
    <property type="molecule type" value="Genomic_DNA"/>
</dbReference>
<comment type="caution">
    <text evidence="2">The sequence shown here is derived from an EMBL/GenBank/DDBJ whole genome shotgun (WGS) entry which is preliminary data.</text>
</comment>
<gene>
    <name evidence="2" type="ORF">KIN20_026787</name>
</gene>
<name>A0AAD5WD35_PARTN</name>
<evidence type="ECO:0000256" key="1">
    <source>
        <dbReference type="SAM" id="MobiDB-lite"/>
    </source>
</evidence>
<keyword evidence="3" id="KW-1185">Reference proteome</keyword>
<evidence type="ECO:0000313" key="3">
    <source>
        <dbReference type="Proteomes" id="UP001196413"/>
    </source>
</evidence>